<sequence length="160" mass="17842">MWLHCPYHHRQPLLPPYSATLHHTPPPSASAGSFNVSVGVNLHETLKRTSQFPGSLQSPPFTKLEPSRMFEDVDDVDGAIAMAVDIRRKVAVDILKDEMRRPGKFGITYTENLVARAGGFVDWAVVQAVALKRDPEFSERSFYSRVRSVIRDSGVVPLIS</sequence>
<organism evidence="1 2">
    <name type="scientific">Melastoma candidum</name>
    <dbReference type="NCBI Taxonomy" id="119954"/>
    <lineage>
        <taxon>Eukaryota</taxon>
        <taxon>Viridiplantae</taxon>
        <taxon>Streptophyta</taxon>
        <taxon>Embryophyta</taxon>
        <taxon>Tracheophyta</taxon>
        <taxon>Spermatophyta</taxon>
        <taxon>Magnoliopsida</taxon>
        <taxon>eudicotyledons</taxon>
        <taxon>Gunneridae</taxon>
        <taxon>Pentapetalae</taxon>
        <taxon>rosids</taxon>
        <taxon>malvids</taxon>
        <taxon>Myrtales</taxon>
        <taxon>Melastomataceae</taxon>
        <taxon>Melastomatoideae</taxon>
        <taxon>Melastomateae</taxon>
        <taxon>Melastoma</taxon>
    </lineage>
</organism>
<dbReference type="EMBL" id="CM042885">
    <property type="protein sequence ID" value="KAI4367672.1"/>
    <property type="molecule type" value="Genomic_DNA"/>
</dbReference>
<keyword evidence="2" id="KW-1185">Reference proteome</keyword>
<proteinExistence type="predicted"/>
<dbReference type="Proteomes" id="UP001057402">
    <property type="component" value="Chromosome 6"/>
</dbReference>
<name>A0ACB9QQF0_9MYRT</name>
<accession>A0ACB9QQF0</accession>
<protein>
    <submittedName>
        <fullName evidence="1">Uncharacterized protein</fullName>
    </submittedName>
</protein>
<gene>
    <name evidence="1" type="ORF">MLD38_023381</name>
</gene>
<evidence type="ECO:0000313" key="1">
    <source>
        <dbReference type="EMBL" id="KAI4367672.1"/>
    </source>
</evidence>
<evidence type="ECO:0000313" key="2">
    <source>
        <dbReference type="Proteomes" id="UP001057402"/>
    </source>
</evidence>
<reference evidence="2" key="1">
    <citation type="journal article" date="2023" name="Front. Plant Sci.">
        <title>Chromosomal-level genome assembly of Melastoma candidum provides insights into trichome evolution.</title>
        <authorList>
            <person name="Zhong Y."/>
            <person name="Wu W."/>
            <person name="Sun C."/>
            <person name="Zou P."/>
            <person name="Liu Y."/>
            <person name="Dai S."/>
            <person name="Zhou R."/>
        </authorList>
    </citation>
    <scope>NUCLEOTIDE SEQUENCE [LARGE SCALE GENOMIC DNA]</scope>
</reference>
<comment type="caution">
    <text evidence="1">The sequence shown here is derived from an EMBL/GenBank/DDBJ whole genome shotgun (WGS) entry which is preliminary data.</text>
</comment>